<dbReference type="GO" id="GO:0006281">
    <property type="term" value="P:DNA repair"/>
    <property type="evidence" value="ECO:0007669"/>
    <property type="project" value="InterPro"/>
</dbReference>
<protein>
    <recommendedName>
        <fullName evidence="4">DNA-3-methyladenine glycosylase 2 family protein</fullName>
    </recommendedName>
</protein>
<evidence type="ECO:0000313" key="2">
    <source>
        <dbReference type="EMBL" id="PKZ41011.1"/>
    </source>
</evidence>
<dbReference type="GO" id="GO:0003824">
    <property type="term" value="F:catalytic activity"/>
    <property type="evidence" value="ECO:0007669"/>
    <property type="project" value="InterPro"/>
</dbReference>
<gene>
    <name evidence="2" type="ORF">CYJ76_10095</name>
</gene>
<organism evidence="2 3">
    <name type="scientific">Kytococcus schroeteri</name>
    <dbReference type="NCBI Taxonomy" id="138300"/>
    <lineage>
        <taxon>Bacteria</taxon>
        <taxon>Bacillati</taxon>
        <taxon>Actinomycetota</taxon>
        <taxon>Actinomycetes</taxon>
        <taxon>Micrococcales</taxon>
        <taxon>Kytococcaceae</taxon>
        <taxon>Kytococcus</taxon>
    </lineage>
</organism>
<dbReference type="AlphaFoldDB" id="A0A2I1P8S7"/>
<evidence type="ECO:0008006" key="4">
    <source>
        <dbReference type="Google" id="ProtNLM"/>
    </source>
</evidence>
<dbReference type="EMBL" id="PKIZ01000021">
    <property type="protein sequence ID" value="PKZ41011.1"/>
    <property type="molecule type" value="Genomic_DNA"/>
</dbReference>
<dbReference type="Proteomes" id="UP000234206">
    <property type="component" value="Unassembled WGS sequence"/>
</dbReference>
<dbReference type="Gene3D" id="1.10.340.30">
    <property type="entry name" value="Hypothetical protein, domain 2"/>
    <property type="match status" value="1"/>
</dbReference>
<dbReference type="InterPro" id="IPR011257">
    <property type="entry name" value="DNA_glycosylase"/>
</dbReference>
<proteinExistence type="predicted"/>
<name>A0A2I1P8S7_9MICO</name>
<dbReference type="SUPFAM" id="SSF48150">
    <property type="entry name" value="DNA-glycosylase"/>
    <property type="match status" value="1"/>
</dbReference>
<feature type="region of interest" description="Disordered" evidence="1">
    <location>
        <begin position="150"/>
        <end position="177"/>
    </location>
</feature>
<accession>A0A2I1P8S7</accession>
<evidence type="ECO:0000256" key="1">
    <source>
        <dbReference type="SAM" id="MobiDB-lite"/>
    </source>
</evidence>
<comment type="caution">
    <text evidence="2">The sequence shown here is derived from an EMBL/GenBank/DDBJ whole genome shotgun (WGS) entry which is preliminary data.</text>
</comment>
<reference evidence="2 3" key="1">
    <citation type="submission" date="2017-12" db="EMBL/GenBank/DDBJ databases">
        <title>Phylogenetic diversity of female urinary microbiome.</title>
        <authorList>
            <person name="Thomas-White K."/>
            <person name="Wolfe A.J."/>
        </authorList>
    </citation>
    <scope>NUCLEOTIDE SEQUENCE [LARGE SCALE GENOMIC DNA]</scope>
    <source>
        <strain evidence="2 3">UMB1298</strain>
    </source>
</reference>
<keyword evidence="3" id="KW-1185">Reference proteome</keyword>
<evidence type="ECO:0000313" key="3">
    <source>
        <dbReference type="Proteomes" id="UP000234206"/>
    </source>
</evidence>
<sequence length="177" mass="18848">MRATGSPAPGPAGERGLLVPPDAATVARVPSWVFLRCGIDAGRSDTLVRAARVGDRWEQLVAATASMERAGLDRAHALLRTVPGIGPWTAAEVAHRALGDPDAVSWRDYHVAAHVTRALTGTAGDDVDLARVLAPYAGQRYRVQMLLGASRETRPERHGPRLAPRTHLPVAGRGHTP</sequence>